<gene>
    <name evidence="4" type="ORF">RFULGI_LOCUS2880</name>
</gene>
<dbReference type="EMBL" id="CAJVPZ010002326">
    <property type="protein sequence ID" value="CAG8510638.1"/>
    <property type="molecule type" value="Genomic_DNA"/>
</dbReference>
<dbReference type="InterPro" id="IPR006629">
    <property type="entry name" value="LITAF"/>
</dbReference>
<keyword evidence="1" id="KW-1133">Transmembrane helix</keyword>
<keyword evidence="1" id="KW-0812">Transmembrane</keyword>
<feature type="domain" description="LITAF" evidence="3">
    <location>
        <begin position="50"/>
        <end position="133"/>
    </location>
</feature>
<name>A0A9N8ZXJ0_9GLOM</name>
<evidence type="ECO:0000259" key="2">
    <source>
        <dbReference type="PROSITE" id="PS50181"/>
    </source>
</evidence>
<dbReference type="AlphaFoldDB" id="A0A9N8ZXJ0"/>
<dbReference type="PROSITE" id="PS50181">
    <property type="entry name" value="FBOX"/>
    <property type="match status" value="1"/>
</dbReference>
<accession>A0A9N8ZXJ0</accession>
<dbReference type="SMART" id="SM00714">
    <property type="entry name" value="LITAF"/>
    <property type="match status" value="1"/>
</dbReference>
<dbReference type="InterPro" id="IPR036047">
    <property type="entry name" value="F-box-like_dom_sf"/>
</dbReference>
<evidence type="ECO:0000313" key="4">
    <source>
        <dbReference type="EMBL" id="CAG8510638.1"/>
    </source>
</evidence>
<feature type="transmembrane region" description="Helical" evidence="1">
    <location>
        <begin position="88"/>
        <end position="110"/>
    </location>
</feature>
<keyword evidence="5" id="KW-1185">Reference proteome</keyword>
<dbReference type="Proteomes" id="UP000789396">
    <property type="component" value="Unassembled WGS sequence"/>
</dbReference>
<dbReference type="Pfam" id="PF10601">
    <property type="entry name" value="zf-LITAF-like"/>
    <property type="match status" value="1"/>
</dbReference>
<protein>
    <submittedName>
        <fullName evidence="4">3553_t:CDS:1</fullName>
    </submittedName>
</protein>
<dbReference type="OrthoDB" id="5599753at2759"/>
<dbReference type="SUPFAM" id="SSF81383">
    <property type="entry name" value="F-box domain"/>
    <property type="match status" value="1"/>
</dbReference>
<dbReference type="PROSITE" id="PS51837">
    <property type="entry name" value="LITAF"/>
    <property type="match status" value="1"/>
</dbReference>
<evidence type="ECO:0000313" key="5">
    <source>
        <dbReference type="Proteomes" id="UP000789396"/>
    </source>
</evidence>
<dbReference type="InterPro" id="IPR001810">
    <property type="entry name" value="F-box_dom"/>
</dbReference>
<evidence type="ECO:0000259" key="3">
    <source>
        <dbReference type="PROSITE" id="PS51837"/>
    </source>
</evidence>
<keyword evidence="1" id="KW-0472">Membrane</keyword>
<comment type="caution">
    <text evidence="4">The sequence shown here is derived from an EMBL/GenBank/DDBJ whole genome shotgun (WGS) entry which is preliminary data.</text>
</comment>
<reference evidence="4" key="1">
    <citation type="submission" date="2021-06" db="EMBL/GenBank/DDBJ databases">
        <authorList>
            <person name="Kallberg Y."/>
            <person name="Tangrot J."/>
            <person name="Rosling A."/>
        </authorList>
    </citation>
    <scope>NUCLEOTIDE SEQUENCE</scope>
    <source>
        <strain evidence="4">IN212</strain>
    </source>
</reference>
<feature type="domain" description="F-box" evidence="2">
    <location>
        <begin position="155"/>
        <end position="209"/>
    </location>
</feature>
<proteinExistence type="predicted"/>
<evidence type="ECO:0000256" key="1">
    <source>
        <dbReference type="SAM" id="Phobius"/>
    </source>
</evidence>
<organism evidence="4 5">
    <name type="scientific">Racocetra fulgida</name>
    <dbReference type="NCBI Taxonomy" id="60492"/>
    <lineage>
        <taxon>Eukaryota</taxon>
        <taxon>Fungi</taxon>
        <taxon>Fungi incertae sedis</taxon>
        <taxon>Mucoromycota</taxon>
        <taxon>Glomeromycotina</taxon>
        <taxon>Glomeromycetes</taxon>
        <taxon>Diversisporales</taxon>
        <taxon>Gigasporaceae</taxon>
        <taxon>Racocetra</taxon>
    </lineage>
</organism>
<sequence length="479" mass="55293">MASPFNLIKIDSSPSVSDSLLSTLSNEESVLSIKTHNGFDTPRVHNRKKRSIDSSFLSLKYPDFPVKTQCSSCSKLITTQIHHKNGKFVYILAMGLFSLTVVLFWVPFVVDSCKDSCQNIILDDDSEISLFEHTKYVYLDSQSNTIGEIFNPPIDLNLCSLPTEILLRILYELILSESPNPPKTAVTSLPLVCKIFYMLSHDRIVWEQVFMSEYDVSARKRRFVTCNFRKIFFQRSQLNVDTMDSSLHALERLGPFDSIIERIAVKLRGRVIRWDPNNDVVFPMLDCHALHIYLLYFANEERTPVIPESSIFDSRKCDKWLQWTHMVDVYSSNKILWCLRNDGYDWPKSPQRYWTGLVTDNEILSVEKLLLADFNFMELEIVAEHSEEGFENLVEKVDSNYVDSAKYYILDGSLTDDNGKEFIIEGESIPIDKGRRVNFVGNKVWNFCGFMTAFGIIGRCWLNGVNIENAGFFWLWEDI</sequence>